<sequence>MAGGGAIFITGLIGNAIFRKESMGGGDVKLMAMVGAFIGWKLALLTFLIAPFFGAAVGIVLKIRKGESLIPYGPFLS</sequence>
<evidence type="ECO:0000313" key="4">
    <source>
        <dbReference type="EMBL" id="GAH41256.1"/>
    </source>
</evidence>
<feature type="non-terminal residue" evidence="4">
    <location>
        <position position="77"/>
    </location>
</feature>
<dbReference type="Gene3D" id="1.20.120.1220">
    <property type="match status" value="1"/>
</dbReference>
<organism evidence="4">
    <name type="scientific">marine sediment metagenome</name>
    <dbReference type="NCBI Taxonomy" id="412755"/>
    <lineage>
        <taxon>unclassified sequences</taxon>
        <taxon>metagenomes</taxon>
        <taxon>ecological metagenomes</taxon>
    </lineage>
</organism>
<name>X1F6I2_9ZZZZ</name>
<keyword evidence="2" id="KW-1133">Transmembrane helix</keyword>
<feature type="transmembrane region" description="Helical" evidence="2">
    <location>
        <begin position="38"/>
        <end position="61"/>
    </location>
</feature>
<keyword evidence="2" id="KW-0812">Transmembrane</keyword>
<protein>
    <recommendedName>
        <fullName evidence="3">Prepilin type IV endopeptidase peptidase domain-containing protein</fullName>
    </recommendedName>
</protein>
<dbReference type="AlphaFoldDB" id="X1F6I2"/>
<dbReference type="PANTHER" id="PTHR30487:SF0">
    <property type="entry name" value="PREPILIN LEADER PEPTIDASE_N-METHYLTRANSFERASE-RELATED"/>
    <property type="match status" value="1"/>
</dbReference>
<comment type="caution">
    <text evidence="4">The sequence shown here is derived from an EMBL/GenBank/DDBJ whole genome shotgun (WGS) entry which is preliminary data.</text>
</comment>
<keyword evidence="2" id="KW-0472">Membrane</keyword>
<dbReference type="PRINTS" id="PR00864">
    <property type="entry name" value="PREPILNPTASE"/>
</dbReference>
<accession>X1F6I2</accession>
<dbReference type="GO" id="GO:0006465">
    <property type="term" value="P:signal peptide processing"/>
    <property type="evidence" value="ECO:0007669"/>
    <property type="project" value="TreeGrafter"/>
</dbReference>
<evidence type="ECO:0000256" key="2">
    <source>
        <dbReference type="SAM" id="Phobius"/>
    </source>
</evidence>
<dbReference type="Pfam" id="PF01478">
    <property type="entry name" value="Peptidase_A24"/>
    <property type="match status" value="1"/>
</dbReference>
<gene>
    <name evidence="4" type="ORF">S03H2_20952</name>
</gene>
<dbReference type="GO" id="GO:0004190">
    <property type="term" value="F:aspartic-type endopeptidase activity"/>
    <property type="evidence" value="ECO:0007669"/>
    <property type="project" value="InterPro"/>
</dbReference>
<evidence type="ECO:0000259" key="3">
    <source>
        <dbReference type="Pfam" id="PF01478"/>
    </source>
</evidence>
<feature type="domain" description="Prepilin type IV endopeptidase peptidase" evidence="3">
    <location>
        <begin position="4"/>
        <end position="59"/>
    </location>
</feature>
<dbReference type="InterPro" id="IPR050882">
    <property type="entry name" value="Prepilin_peptidase/N-MTase"/>
</dbReference>
<reference evidence="4" key="1">
    <citation type="journal article" date="2014" name="Front. Microbiol.">
        <title>High frequency of phylogenetically diverse reductive dehalogenase-homologous genes in deep subseafloor sedimentary metagenomes.</title>
        <authorList>
            <person name="Kawai M."/>
            <person name="Futagami T."/>
            <person name="Toyoda A."/>
            <person name="Takaki Y."/>
            <person name="Nishi S."/>
            <person name="Hori S."/>
            <person name="Arai W."/>
            <person name="Tsubouchi T."/>
            <person name="Morono Y."/>
            <person name="Uchiyama I."/>
            <person name="Ito T."/>
            <person name="Fujiyama A."/>
            <person name="Inagaki F."/>
            <person name="Takami H."/>
        </authorList>
    </citation>
    <scope>NUCLEOTIDE SEQUENCE</scope>
    <source>
        <strain evidence="4">Expedition CK06-06</strain>
    </source>
</reference>
<evidence type="ECO:0000256" key="1">
    <source>
        <dbReference type="ARBA" id="ARBA00005801"/>
    </source>
</evidence>
<dbReference type="EMBL" id="BARU01011106">
    <property type="protein sequence ID" value="GAH41256.1"/>
    <property type="molecule type" value="Genomic_DNA"/>
</dbReference>
<dbReference type="InterPro" id="IPR014032">
    <property type="entry name" value="Peptidase_A24A_bac"/>
</dbReference>
<dbReference type="InterPro" id="IPR000045">
    <property type="entry name" value="Prepilin_IV_endopep_pep"/>
</dbReference>
<dbReference type="GO" id="GO:0005886">
    <property type="term" value="C:plasma membrane"/>
    <property type="evidence" value="ECO:0007669"/>
    <property type="project" value="TreeGrafter"/>
</dbReference>
<dbReference type="PANTHER" id="PTHR30487">
    <property type="entry name" value="TYPE 4 PREPILIN-LIKE PROTEINS LEADER PEPTIDE-PROCESSING ENZYME"/>
    <property type="match status" value="1"/>
</dbReference>
<comment type="similarity">
    <text evidence="1">Belongs to the peptidase A24 family.</text>
</comment>
<proteinExistence type="inferred from homology"/>